<feature type="compositionally biased region" description="Low complexity" evidence="9">
    <location>
        <begin position="362"/>
        <end position="379"/>
    </location>
</feature>
<evidence type="ECO:0000256" key="5">
    <source>
        <dbReference type="ARBA" id="ARBA00023125"/>
    </source>
</evidence>
<evidence type="ECO:0000256" key="2">
    <source>
        <dbReference type="ARBA" id="ARBA00022771"/>
    </source>
</evidence>
<feature type="compositionally biased region" description="Low complexity" evidence="9">
    <location>
        <begin position="33"/>
        <end position="49"/>
    </location>
</feature>
<keyword evidence="2 8" id="KW-0863">Zinc-finger</keyword>
<dbReference type="GO" id="GO:0003700">
    <property type="term" value="F:DNA-binding transcription factor activity"/>
    <property type="evidence" value="ECO:0007669"/>
    <property type="project" value="InterPro"/>
</dbReference>
<dbReference type="InterPro" id="IPR003851">
    <property type="entry name" value="Znf_Dof"/>
</dbReference>
<dbReference type="EMBL" id="JAWXYG010000010">
    <property type="protein sequence ID" value="KAK4261101.1"/>
    <property type="molecule type" value="Genomic_DNA"/>
</dbReference>
<keyword evidence="7 8" id="KW-0539">Nucleus</keyword>
<dbReference type="PROSITE" id="PS50884">
    <property type="entry name" value="ZF_DOF_2"/>
    <property type="match status" value="1"/>
</dbReference>
<dbReference type="GO" id="GO:0008270">
    <property type="term" value="F:zinc ion binding"/>
    <property type="evidence" value="ECO:0007669"/>
    <property type="project" value="UniProtKB-KW"/>
</dbReference>
<keyword evidence="1" id="KW-0479">Metal-binding</keyword>
<dbReference type="Pfam" id="PF02701">
    <property type="entry name" value="Zn_ribbon_Dof"/>
    <property type="match status" value="1"/>
</dbReference>
<evidence type="ECO:0000256" key="4">
    <source>
        <dbReference type="ARBA" id="ARBA00023015"/>
    </source>
</evidence>
<dbReference type="PANTHER" id="PTHR31089:SF69">
    <property type="entry name" value="DOF-TYPE ZINC FINGER DNA-BINDING FAMILY PROTEIN"/>
    <property type="match status" value="1"/>
</dbReference>
<feature type="region of interest" description="Disordered" evidence="9">
    <location>
        <begin position="20"/>
        <end position="128"/>
    </location>
</feature>
<dbReference type="GO" id="GO:0003677">
    <property type="term" value="F:DNA binding"/>
    <property type="evidence" value="ECO:0007669"/>
    <property type="project" value="UniProtKB-UniRule"/>
</dbReference>
<evidence type="ECO:0000256" key="6">
    <source>
        <dbReference type="ARBA" id="ARBA00023163"/>
    </source>
</evidence>
<keyword evidence="12" id="KW-1185">Reference proteome</keyword>
<feature type="region of interest" description="Disordered" evidence="9">
    <location>
        <begin position="362"/>
        <end position="412"/>
    </location>
</feature>
<keyword evidence="3" id="KW-0862">Zinc</keyword>
<evidence type="ECO:0000256" key="1">
    <source>
        <dbReference type="ARBA" id="ARBA00022723"/>
    </source>
</evidence>
<comment type="subcellular location">
    <subcellularLocation>
        <location evidence="8">Nucleus</location>
    </subcellularLocation>
</comment>
<dbReference type="AlphaFoldDB" id="A0AAE1MI34"/>
<keyword evidence="6" id="KW-0804">Transcription</keyword>
<evidence type="ECO:0000259" key="10">
    <source>
        <dbReference type="PROSITE" id="PS50884"/>
    </source>
</evidence>
<dbReference type="InterPro" id="IPR045174">
    <property type="entry name" value="Dof"/>
</dbReference>
<organism evidence="11 12">
    <name type="scientific">Acacia crassicarpa</name>
    <name type="common">northern wattle</name>
    <dbReference type="NCBI Taxonomy" id="499986"/>
    <lineage>
        <taxon>Eukaryota</taxon>
        <taxon>Viridiplantae</taxon>
        <taxon>Streptophyta</taxon>
        <taxon>Embryophyta</taxon>
        <taxon>Tracheophyta</taxon>
        <taxon>Spermatophyta</taxon>
        <taxon>Magnoliopsida</taxon>
        <taxon>eudicotyledons</taxon>
        <taxon>Gunneridae</taxon>
        <taxon>Pentapetalae</taxon>
        <taxon>rosids</taxon>
        <taxon>fabids</taxon>
        <taxon>Fabales</taxon>
        <taxon>Fabaceae</taxon>
        <taxon>Caesalpinioideae</taxon>
        <taxon>mimosoid clade</taxon>
        <taxon>Acacieae</taxon>
        <taxon>Acacia</taxon>
    </lineage>
</organism>
<dbReference type="PROSITE" id="PS01361">
    <property type="entry name" value="ZF_DOF_1"/>
    <property type="match status" value="1"/>
</dbReference>
<feature type="compositionally biased region" description="Polar residues" evidence="9">
    <location>
        <begin position="61"/>
        <end position="88"/>
    </location>
</feature>
<dbReference type="Proteomes" id="UP001293593">
    <property type="component" value="Unassembled WGS sequence"/>
</dbReference>
<evidence type="ECO:0000256" key="8">
    <source>
        <dbReference type="PROSITE-ProRule" id="PRU00071"/>
    </source>
</evidence>
<sequence length="488" mass="53168">MSELKDPAFKLFGRTISLNLNRHAPSSNDSSGDHTPPSSSSSPREVSSSTHHHHPLELSRNELTSVQDDDASYQSTEDLKSPSASSEIFENPKTPSAERETSLLKSTKHGEQSETSNSEEKSPKKPDKILACPRCSSMDTKFCYFNNYNVSQPRHFCKNCQRYWTAGGTMRNVPVGAGRRKNKNSSASQYRQIMIPKTLQIAKENSANGFNNAVLGNRAAVLTFGSGSPLCDSMVSVLNLAEKTQNGTVLNEFQLPEQNNCVSHGREVNGNDHHPIAASASSERKINTASQEPVNNINHGFPPQLPCFPGSLLPYQWNSAQWNPLVPPPGFCPQGYPASFYPNPIYWGCTIPPSWNIPSISAQSPSLSQSSPSSGPNSPYLGKHSREGNIINQVNSPKENPNMESGSSESGVLIPKTLRVDDPNEAAKSSIWSALGMKNEKTSSLNGGGLFKAFPAKRDDKNHLVEPSLVLQANPAALSRSLTFHEQI</sequence>
<evidence type="ECO:0000313" key="11">
    <source>
        <dbReference type="EMBL" id="KAK4261101.1"/>
    </source>
</evidence>
<comment type="caution">
    <text evidence="11">The sequence shown here is derived from an EMBL/GenBank/DDBJ whole genome shotgun (WGS) entry which is preliminary data.</text>
</comment>
<feature type="compositionally biased region" description="Basic and acidic residues" evidence="9">
    <location>
        <begin position="96"/>
        <end position="128"/>
    </location>
</feature>
<reference evidence="11" key="1">
    <citation type="submission" date="2023-10" db="EMBL/GenBank/DDBJ databases">
        <title>Chromosome-level genome of the transformable northern wattle, Acacia crassicarpa.</title>
        <authorList>
            <person name="Massaro I."/>
            <person name="Sinha N.R."/>
            <person name="Poethig S."/>
            <person name="Leichty A.R."/>
        </authorList>
    </citation>
    <scope>NUCLEOTIDE SEQUENCE</scope>
    <source>
        <strain evidence="11">Acra3RX</strain>
        <tissue evidence="11">Leaf</tissue>
    </source>
</reference>
<protein>
    <recommendedName>
        <fullName evidence="10">Dof-type domain-containing protein</fullName>
    </recommendedName>
</protein>
<dbReference type="GO" id="GO:0005634">
    <property type="term" value="C:nucleus"/>
    <property type="evidence" value="ECO:0007669"/>
    <property type="project" value="UniProtKB-SubCell"/>
</dbReference>
<proteinExistence type="predicted"/>
<evidence type="ECO:0000256" key="3">
    <source>
        <dbReference type="ARBA" id="ARBA00022833"/>
    </source>
</evidence>
<feature type="compositionally biased region" description="Polar residues" evidence="9">
    <location>
        <begin position="20"/>
        <end position="29"/>
    </location>
</feature>
<keyword evidence="5 8" id="KW-0238">DNA-binding</keyword>
<name>A0AAE1MI34_9FABA</name>
<accession>A0AAE1MI34</accession>
<dbReference type="PANTHER" id="PTHR31089">
    <property type="entry name" value="CYCLIC DOF FACTOR 2"/>
    <property type="match status" value="1"/>
</dbReference>
<feature type="domain" description="Dof-type" evidence="10">
    <location>
        <begin position="130"/>
        <end position="184"/>
    </location>
</feature>
<evidence type="ECO:0000313" key="12">
    <source>
        <dbReference type="Proteomes" id="UP001293593"/>
    </source>
</evidence>
<evidence type="ECO:0000256" key="7">
    <source>
        <dbReference type="ARBA" id="ARBA00023242"/>
    </source>
</evidence>
<feature type="compositionally biased region" description="Polar residues" evidence="9">
    <location>
        <begin position="390"/>
        <end position="410"/>
    </location>
</feature>
<keyword evidence="4" id="KW-0805">Transcription regulation</keyword>
<gene>
    <name evidence="11" type="ORF">QN277_004148</name>
</gene>
<evidence type="ECO:0000256" key="9">
    <source>
        <dbReference type="SAM" id="MobiDB-lite"/>
    </source>
</evidence>